<comment type="caution">
    <text evidence="1">The sequence shown here is derived from an EMBL/GenBank/DDBJ whole genome shotgun (WGS) entry which is preliminary data.</text>
</comment>
<sequence>MDCCSAGDDGCGVILMHGLRYWGAAQEEP</sequence>
<dbReference type="EMBL" id="JACIEV010000011">
    <property type="protein sequence ID" value="MBB4155302.1"/>
    <property type="molecule type" value="Genomic_DNA"/>
</dbReference>
<dbReference type="AlphaFoldDB" id="A0A840FF49"/>
<name>A0A840FF49_9SPHN</name>
<protein>
    <submittedName>
        <fullName evidence="1">Uncharacterized protein</fullName>
    </submittedName>
</protein>
<evidence type="ECO:0000313" key="1">
    <source>
        <dbReference type="EMBL" id="MBB4155302.1"/>
    </source>
</evidence>
<proteinExistence type="predicted"/>
<keyword evidence="2" id="KW-1185">Reference proteome</keyword>
<gene>
    <name evidence="1" type="ORF">GGQ80_003222</name>
</gene>
<evidence type="ECO:0000313" key="2">
    <source>
        <dbReference type="Proteomes" id="UP000529795"/>
    </source>
</evidence>
<dbReference type="Proteomes" id="UP000529795">
    <property type="component" value="Unassembled WGS sequence"/>
</dbReference>
<accession>A0A840FF49</accession>
<organism evidence="1 2">
    <name type="scientific">Sphingomonas jinjuensis</name>
    <dbReference type="NCBI Taxonomy" id="535907"/>
    <lineage>
        <taxon>Bacteria</taxon>
        <taxon>Pseudomonadati</taxon>
        <taxon>Pseudomonadota</taxon>
        <taxon>Alphaproteobacteria</taxon>
        <taxon>Sphingomonadales</taxon>
        <taxon>Sphingomonadaceae</taxon>
        <taxon>Sphingomonas</taxon>
    </lineage>
</organism>
<reference evidence="1 2" key="1">
    <citation type="submission" date="2020-08" db="EMBL/GenBank/DDBJ databases">
        <title>Genomic Encyclopedia of Type Strains, Phase IV (KMG-IV): sequencing the most valuable type-strain genomes for metagenomic binning, comparative biology and taxonomic classification.</title>
        <authorList>
            <person name="Goeker M."/>
        </authorList>
    </citation>
    <scope>NUCLEOTIDE SEQUENCE [LARGE SCALE GENOMIC DNA]</scope>
    <source>
        <strain evidence="1 2">YC6723</strain>
    </source>
</reference>